<dbReference type="PROSITE" id="PS50181">
    <property type="entry name" value="FBOX"/>
    <property type="match status" value="2"/>
</dbReference>
<proteinExistence type="predicted"/>
<dbReference type="Pfam" id="PF00646">
    <property type="entry name" value="F-box"/>
    <property type="match status" value="5"/>
</dbReference>
<dbReference type="CDD" id="cd22150">
    <property type="entry name" value="F-box_CeFBXA-like"/>
    <property type="match status" value="6"/>
</dbReference>
<feature type="domain" description="F-box" evidence="1">
    <location>
        <begin position="535"/>
        <end position="582"/>
    </location>
</feature>
<evidence type="ECO:0000259" key="1">
    <source>
        <dbReference type="PROSITE" id="PS50181"/>
    </source>
</evidence>
<dbReference type="Pfam" id="PF01827">
    <property type="entry name" value="FTH"/>
    <property type="match status" value="7"/>
</dbReference>
<dbReference type="PANTHER" id="PTHR23015">
    <property type="entry name" value="UNCHARACTERIZED C.ELEGANS PROTEIN"/>
    <property type="match status" value="1"/>
</dbReference>
<organism evidence="2 3">
    <name type="scientific">Caenorhabditis tropicalis</name>
    <dbReference type="NCBI Taxonomy" id="1561998"/>
    <lineage>
        <taxon>Eukaryota</taxon>
        <taxon>Metazoa</taxon>
        <taxon>Ecdysozoa</taxon>
        <taxon>Nematoda</taxon>
        <taxon>Chromadorea</taxon>
        <taxon>Rhabditida</taxon>
        <taxon>Rhabditina</taxon>
        <taxon>Rhabditomorpha</taxon>
        <taxon>Rhabditoidea</taxon>
        <taxon>Rhabditidae</taxon>
        <taxon>Peloderinae</taxon>
        <taxon>Caenorhabditis</taxon>
    </lineage>
</organism>
<keyword evidence="2" id="KW-1185">Reference proteome</keyword>
<dbReference type="InterPro" id="IPR040161">
    <property type="entry name" value="FB224"/>
</dbReference>
<reference evidence="3" key="1">
    <citation type="submission" date="2016-11" db="UniProtKB">
        <authorList>
            <consortium name="WormBaseParasite"/>
        </authorList>
    </citation>
    <scope>IDENTIFICATION</scope>
</reference>
<sequence>MSKFIENHPSAIEVFIFHQKGKERSFRKIYKKLCTLIGENGISEEEFVILFDKVMTEDGESKKKEIRQLVLNNQANLRICILSDVIDKKSMIESFSSIIKMIETHDIDDQDFEFWFNRFSSGNRDLDQKTFFDLPLFIVSNIVESSNFREQFELRNVSHGLRNIVDQLSPSVDEFRCSFRRPDSSKVAKLLMIKTDNGRRYSHARIYEGALYIDRAFYGIKTLLSNPRLRLKYFTWYNESSSEIDEKLIEFLNSLNHKLEIVTLDADSNGEAMYDILKAIKPGTLENIDLRGTFEPIDIIRLANMNQLKEAKYVCFTEYFSEFNRCLHHFQHIENVNVEAEKLSMDDILALRKVFIESDKLKEFHIETKVKPSELKIIEALNLTDFHYNEKNKSSVQMSEFVKNHPSAIEVFIFHQKVKERSFRKMYEKLCVLIGENGISEEEFERIFDKVMNNNEESKKKEIRQLVVNDQANLRLCILSDVIDKKSMIESFLSIAKMIGTYVIDEIIESNVIDYHDFEFWFDRFSYGNRNLDQKKTFSDLPLSIVSIIVEYLDFSSQYQLRKVSRGLRNIVDQVKPIIDVLEYEFKLDGTENTAKFLYTTFAVESPEYEYSYTGEDYLERVFNDMKILLSNRRLRLDCFGWRNHLSSEINEKLIDILNSLNHKIEIVGVETNLNGDSMSDLLKAIKPGTLEHIHFEGKTKPINIDGLFELDQWKQAKSVDIWHFSDFFRVFANFLHFEWISFEVESSLSIENILFLRKIITENANLKTLQLARLTKNVVFPIFEYKDALGLLYDNKVPGGFSGRIDIPGSNDYLEVRVNRDQTTSRQQSSQSSSLITKMIGIHDINELIESKDIDFLDFKFWFNRFSSGNRNLDQKTFSDLPLFLSEISRKTWIFVHSETKLREVSHGLRNIVDQLRLSIDELRCLFTWGSCIPPKNAAFVLIEQKAQNSERRPYSQPGYYNDGDCIERAFYIIKPFLSNPRLRLKNFIWDNELSTDINKELIDILNSLNQKLEIVSLGTSLNGDSLTDLLKAVKPGTLENIELRSNYGLIYVDRLAQLDQWKKAKSVRFAVKMSDFFHHIHHFLHFKRVDITVESASMDDILLSTKLIGKNEISEEEFKRIFEKMTTEDEESKKKEIKQLVDNNQANLRLCILSDVIDKKLWIESVLSITKIFEKIDCQDFKFWFDRFSTGNWNLDQKQFSDFPLFVVSNIVENSDFPSHMRLRRVSHGLRNIVDQVKPSIDELSCQFLSIGDEENNFAIINDHTFFGNDNIKKAFDGLKTLFSNPKLRLKSFKWSNDVYQFDEKLIDILNSLNHKIEIVSLDASSDGNLALDLLKAIKPGTLEDFTLKERYEPTDINLLADLDQWKQAKTVCFMDEIPHFFRYIHHFQHFEKVDVAVEWLTMKDILAMKKVIIESDKLELFLIATENSPWKMTIKEELDLIDWISDEEEEWSDGRCEIPGSDHYLGVRIGANGFMISIQMSKFIENHPSAIEVFIFYEIEKEKSIVKLYTKLWDSIGGDKMLGVDFQKIFDKMMTEDEESQRKEIRQLVVNDPANLRICILSDVIDKKLMIESFLSITKMIGTYDVHEMMESKGIDYTDFDFWFNRFSSGNWNLDQKTFSDLPLFIVSNIAEQLDFLSQTKLRKVSSGLRNIVDQVRPSIDEVTCVVKVRLNPFSSTVECACSQNTATLRYWINTFSHYSIRRYIEEDSLERAFKEIKILLSNPRLRLKRFIWKNELSSDINEELVDMLDLLNHKIEIVSLHATLNGELMIDLLKAIKPGTLRSFSLHGKFKPVDINRLVQLDQWKQAKIVFSETLFLISLVTSTIFNISKREIRQFVVHNQANLRICILSDVIDKKSMIESFLSITKMIGTHDVNEMIESKGIDYQDFEFWFNRFSSGNWNLDQKTFSDLPLFVVSNIAEQLNFVSQMRLRKVSRGLRNIVDQVKPSIDRIGCGTKIGFSIYPDTDYILKLVALKSDKNSRTGWESCYHRGDNLKATFDEMKRLLSNPRLRLERFIWDNEWSKEIDYKFIEMINSLNHKIEIMSLDASLNKDLMIDLVNAVKPGTLEYIEFRGRFEKIHIDRLAQLDQSVQMSKFIENHPSAIEVFVFYEIEKKTSVRNLSKKLYDLNGENKIFEGEFNRLYDKMTMEDKESKRKEIRQLVVNNQANLRICILSDVIDKKSIIESFLSITKMIGTQDIKEMIESKCIDYQDFEFWFNRFSSGNKDLDQKTFSDLPLLVVSNIVENMAFPLQIQLRKVSHGLRNIVDQVKPSIDQLIFEFVRGRSQNIATARCLKKNRFLNTRRYWYNYTGEDYLEKAFNDMKIILSNPRLRLRDFGWDNELTTDIDEKLIELLNTLNHKLEITLVTLSLKGNSMYDLLKAVKPGTLKYIHSRGKLENIDRLAQLDQWKKAKEVYFTTVIPNFSSYIHHFQHFEWVDVIVESVSIDDLLFLKKYFEWDNSSESPEINQKLLDILKNLPYKLRIAHINIISSDEEFIFEFLRAIRPSSLKNIRIGNQKPLNIDRFVDLEQWKQAEKVRMNSTFSSHLDHFLHFNSFHIKPESILMGDIERIVEKFLENPDFKSCAIQTRNKPATPEIVETFKLSGALEEPFNGDLGSSLSFYINVAGISINRKK</sequence>
<dbReference type="InterPro" id="IPR001810">
    <property type="entry name" value="F-box_dom"/>
</dbReference>
<protein>
    <submittedName>
        <fullName evidence="3">F-box domain-containing protein</fullName>
    </submittedName>
</protein>
<dbReference type="SMART" id="SM00256">
    <property type="entry name" value="FBOX"/>
    <property type="match status" value="6"/>
</dbReference>
<dbReference type="Proteomes" id="UP000095282">
    <property type="component" value="Unplaced"/>
</dbReference>
<evidence type="ECO:0000313" key="2">
    <source>
        <dbReference type="Proteomes" id="UP000095282"/>
    </source>
</evidence>
<dbReference type="PANTHER" id="PTHR23015:SF4">
    <property type="entry name" value="DUF38 DOMAIN-CONTAINING PROTEIN-RELATED"/>
    <property type="match status" value="1"/>
</dbReference>
<dbReference type="InterPro" id="IPR041426">
    <property type="entry name" value="Mos1_HTH"/>
</dbReference>
<name>A0A1I7UI94_9PELO</name>
<feature type="domain" description="F-box" evidence="1">
    <location>
        <begin position="1908"/>
        <end position="1955"/>
    </location>
</feature>
<dbReference type="GO" id="GO:0045087">
    <property type="term" value="P:innate immune response"/>
    <property type="evidence" value="ECO:0007669"/>
    <property type="project" value="TreeGrafter"/>
</dbReference>
<accession>A0A1I7UI94</accession>
<evidence type="ECO:0000313" key="3">
    <source>
        <dbReference type="WBParaSite" id="Csp11.Scaffold629.g9596.t3"/>
    </source>
</evidence>
<dbReference type="WBParaSite" id="Csp11.Scaffold629.g9596.t3">
    <property type="protein sequence ID" value="Csp11.Scaffold629.g9596.t3"/>
    <property type="gene ID" value="Csp11.Scaffold629.g9596"/>
</dbReference>
<dbReference type="Pfam" id="PF17906">
    <property type="entry name" value="HTH_48"/>
    <property type="match status" value="2"/>
</dbReference>
<dbReference type="InterPro" id="IPR002900">
    <property type="entry name" value="DUF38/FTH_CAE_spp"/>
</dbReference>